<reference evidence="1" key="1">
    <citation type="journal article" date="2015" name="Nature">
        <title>Complex archaea that bridge the gap between prokaryotes and eukaryotes.</title>
        <authorList>
            <person name="Spang A."/>
            <person name="Saw J.H."/>
            <person name="Jorgensen S.L."/>
            <person name="Zaremba-Niedzwiedzka K."/>
            <person name="Martijn J."/>
            <person name="Lind A.E."/>
            <person name="van Eijk R."/>
            <person name="Schleper C."/>
            <person name="Guy L."/>
            <person name="Ettema T.J."/>
        </authorList>
    </citation>
    <scope>NUCLEOTIDE SEQUENCE</scope>
</reference>
<accession>A0A0F9J2S5</accession>
<proteinExistence type="predicted"/>
<name>A0A0F9J2S5_9ZZZZ</name>
<organism evidence="1">
    <name type="scientific">marine sediment metagenome</name>
    <dbReference type="NCBI Taxonomy" id="412755"/>
    <lineage>
        <taxon>unclassified sequences</taxon>
        <taxon>metagenomes</taxon>
        <taxon>ecological metagenomes</taxon>
    </lineage>
</organism>
<dbReference type="EMBL" id="LAZR01012460">
    <property type="protein sequence ID" value="KKM26729.1"/>
    <property type="molecule type" value="Genomic_DNA"/>
</dbReference>
<protein>
    <submittedName>
        <fullName evidence="1">Uncharacterized protein</fullName>
    </submittedName>
</protein>
<sequence>ARMEFRHQENQKWQRLRNLSQERHSLLLTATQAKATAYTKDLLDLSDYSEDKRKYAHCTAMYGLNQSPEEKRIGIMRINPLLVRDADYQTDRPVHVLQRLQIGRPILKSFWGDVSYSSS</sequence>
<feature type="non-terminal residue" evidence="1">
    <location>
        <position position="1"/>
    </location>
</feature>
<gene>
    <name evidence="1" type="ORF">LCGC14_1581890</name>
</gene>
<comment type="caution">
    <text evidence="1">The sequence shown here is derived from an EMBL/GenBank/DDBJ whole genome shotgun (WGS) entry which is preliminary data.</text>
</comment>
<evidence type="ECO:0000313" key="1">
    <source>
        <dbReference type="EMBL" id="KKM26729.1"/>
    </source>
</evidence>
<dbReference type="AlphaFoldDB" id="A0A0F9J2S5"/>